<evidence type="ECO:0000313" key="2">
    <source>
        <dbReference type="Proteomes" id="UP000297776"/>
    </source>
</evidence>
<name>A0A4Y8LH87_9BACL</name>
<dbReference type="EMBL" id="SORX01000003">
    <property type="protein sequence ID" value="TFE02162.1"/>
    <property type="molecule type" value="Genomic_DNA"/>
</dbReference>
<dbReference type="OrthoDB" id="2720271at2"/>
<proteinExistence type="predicted"/>
<organism evidence="1 2">
    <name type="scientific">Jeotgalibacillus salarius</name>
    <dbReference type="NCBI Taxonomy" id="546023"/>
    <lineage>
        <taxon>Bacteria</taxon>
        <taxon>Bacillati</taxon>
        <taxon>Bacillota</taxon>
        <taxon>Bacilli</taxon>
        <taxon>Bacillales</taxon>
        <taxon>Caryophanaceae</taxon>
        <taxon>Jeotgalibacillus</taxon>
    </lineage>
</organism>
<dbReference type="RefSeq" id="WP_134380866.1">
    <property type="nucleotide sequence ID" value="NZ_SORX01000003.1"/>
</dbReference>
<keyword evidence="2" id="KW-1185">Reference proteome</keyword>
<sequence>MNPHLLEILERDIVRLLPPFDKALYTFITDAEEEIAAQCETKEEFLQQLVQQSPHTLAAKQFNLSFEQVLMMMKKIEVHIDDAMNQKLKRIKWEEKTPVKRHAGSVSSQYFLLTV</sequence>
<protein>
    <submittedName>
        <fullName evidence="1">Uncharacterized protein</fullName>
    </submittedName>
</protein>
<reference evidence="1 2" key="1">
    <citation type="submission" date="2019-03" db="EMBL/GenBank/DDBJ databases">
        <authorList>
            <person name="Yang Y."/>
        </authorList>
    </citation>
    <scope>NUCLEOTIDE SEQUENCE [LARGE SCALE GENOMIC DNA]</scope>
    <source>
        <strain evidence="1 2">ASL-1</strain>
    </source>
</reference>
<comment type="caution">
    <text evidence="1">The sequence shown here is derived from an EMBL/GenBank/DDBJ whole genome shotgun (WGS) entry which is preliminary data.</text>
</comment>
<dbReference type="Proteomes" id="UP000297776">
    <property type="component" value="Unassembled WGS sequence"/>
</dbReference>
<gene>
    <name evidence="1" type="ORF">E2626_06185</name>
</gene>
<evidence type="ECO:0000313" key="1">
    <source>
        <dbReference type="EMBL" id="TFE02162.1"/>
    </source>
</evidence>
<dbReference type="AlphaFoldDB" id="A0A4Y8LH87"/>
<accession>A0A4Y8LH87</accession>